<reference evidence="2" key="2">
    <citation type="journal article" date="2021" name="PeerJ">
        <title>Extensive microbial diversity within the chicken gut microbiome revealed by metagenomics and culture.</title>
        <authorList>
            <person name="Gilroy R."/>
            <person name="Ravi A."/>
            <person name="Getino M."/>
            <person name="Pursley I."/>
            <person name="Horton D.L."/>
            <person name="Alikhan N.F."/>
            <person name="Baker D."/>
            <person name="Gharbi K."/>
            <person name="Hall N."/>
            <person name="Watson M."/>
            <person name="Adriaenssens E.M."/>
            <person name="Foster-Nyarko E."/>
            <person name="Jarju S."/>
            <person name="Secka A."/>
            <person name="Antonio M."/>
            <person name="Oren A."/>
            <person name="Chaudhuri R.R."/>
            <person name="La Ragione R."/>
            <person name="Hildebrand F."/>
            <person name="Pallen M.J."/>
        </authorList>
    </citation>
    <scope>NUCLEOTIDE SEQUENCE</scope>
    <source>
        <strain evidence="2">14700</strain>
    </source>
</reference>
<gene>
    <name evidence="2" type="ORF">IAA72_05875</name>
</gene>
<comment type="caution">
    <text evidence="2">The sequence shown here is derived from an EMBL/GenBank/DDBJ whole genome shotgun (WGS) entry which is preliminary data.</text>
</comment>
<protein>
    <submittedName>
        <fullName evidence="2">Uncharacterized protein</fullName>
    </submittedName>
</protein>
<keyword evidence="1" id="KW-0175">Coiled coil</keyword>
<organism evidence="2 3">
    <name type="scientific">Candidatus Ornithospirochaeta stercoravium</name>
    <dbReference type="NCBI Taxonomy" id="2840897"/>
    <lineage>
        <taxon>Bacteria</taxon>
        <taxon>Pseudomonadati</taxon>
        <taxon>Spirochaetota</taxon>
        <taxon>Spirochaetia</taxon>
        <taxon>Spirochaetales</taxon>
        <taxon>Spirochaetaceae</taxon>
        <taxon>Spirochaetaceae incertae sedis</taxon>
        <taxon>Candidatus Ornithospirochaeta</taxon>
    </lineage>
</organism>
<reference evidence="2" key="1">
    <citation type="submission" date="2020-10" db="EMBL/GenBank/DDBJ databases">
        <authorList>
            <person name="Gilroy R."/>
        </authorList>
    </citation>
    <scope>NUCLEOTIDE SEQUENCE</scope>
    <source>
        <strain evidence="2">14700</strain>
    </source>
</reference>
<dbReference type="AlphaFoldDB" id="A0A9D9NDD4"/>
<name>A0A9D9NDD4_9SPIO</name>
<evidence type="ECO:0000313" key="2">
    <source>
        <dbReference type="EMBL" id="MBO8469294.1"/>
    </source>
</evidence>
<proteinExistence type="predicted"/>
<feature type="coiled-coil region" evidence="1">
    <location>
        <begin position="208"/>
        <end position="235"/>
    </location>
</feature>
<dbReference type="Proteomes" id="UP000810292">
    <property type="component" value="Unassembled WGS sequence"/>
</dbReference>
<evidence type="ECO:0000313" key="3">
    <source>
        <dbReference type="Proteomes" id="UP000810292"/>
    </source>
</evidence>
<accession>A0A9D9NDD4</accession>
<dbReference type="EMBL" id="JADIMF010000090">
    <property type="protein sequence ID" value="MBO8469294.1"/>
    <property type="molecule type" value="Genomic_DNA"/>
</dbReference>
<evidence type="ECO:0000256" key="1">
    <source>
        <dbReference type="SAM" id="Coils"/>
    </source>
</evidence>
<sequence length="248" mass="28796">MVKGLDIFYEYFSEYSDQYVLIGGSACDLSFSDHDENFRATKDLDMVLIVEAQTKEFAQRFWEFIRKGKYRNRARSNGKPQFYRFDKPEEIGFPEMIELFSRSKWEMPSETVLTPIHIDDSVSSLSAILLDDAYYELLLKERDLIKGISVLKPSALIAFKVKAWLDLQQKQAQGIHVDSRDIKKHRNDILRIASLMPLAPCNLPGKIRNDMENFLQKLKITKEELNNLHLEVIQEDDVIKLLKGTFGL</sequence>